<evidence type="ECO:0000313" key="9">
    <source>
        <dbReference type="Proteomes" id="UP000668403"/>
    </source>
</evidence>
<dbReference type="PROSITE" id="PS51704">
    <property type="entry name" value="GP_PDE"/>
    <property type="match status" value="1"/>
</dbReference>
<dbReference type="GO" id="GO:0006071">
    <property type="term" value="P:glycerol metabolic process"/>
    <property type="evidence" value="ECO:0007669"/>
    <property type="project" value="UniProtKB-KW"/>
</dbReference>
<keyword evidence="5" id="KW-0378">Hydrolase</keyword>
<dbReference type="Proteomes" id="UP000668403">
    <property type="component" value="Unassembled WGS sequence"/>
</dbReference>
<organism evidence="8 9">
    <name type="scientific">Leucobacter tardus</name>
    <dbReference type="NCBI Taxonomy" id="501483"/>
    <lineage>
        <taxon>Bacteria</taxon>
        <taxon>Bacillati</taxon>
        <taxon>Actinomycetota</taxon>
        <taxon>Actinomycetes</taxon>
        <taxon>Micrococcales</taxon>
        <taxon>Microbacteriaceae</taxon>
        <taxon>Leucobacter</taxon>
    </lineage>
</organism>
<dbReference type="GO" id="GO:0008889">
    <property type="term" value="F:glycerophosphodiester phosphodiesterase activity"/>
    <property type="evidence" value="ECO:0007669"/>
    <property type="project" value="UniProtKB-EC"/>
</dbReference>
<dbReference type="AlphaFoldDB" id="A0A939QGB2"/>
<sequence>MTPLVIGHRGASGYRPEHTASAYRLAIAQGADAVEPDVVLSRDGALVIRHENEIATTTDVAEHPEFADRRTTRVVDGVERTGWFTEDFDWHELATLRCRERLPDIRPANAGFDGSEPILRLSDVLAIALEADRDVSVVIEVKHAQYFEDRGFAVAALVLAELERSGWGARQAQVLFECFELAVLDALTPFGAPVVFLTETRGAPADEVASMGDRARPFSWFRTDSGLDALAGRVDGISVAKRDLLTVDTIGRATGTADLVARAHARGLLAFTWTLRPENRFLNPRFRSAGGPAEWGEWEAEYRAILATGVDGVFVDHPDRYLAVLRDAA</sequence>
<dbReference type="PANTHER" id="PTHR43620:SF7">
    <property type="entry name" value="GLYCEROPHOSPHODIESTER PHOSPHODIESTERASE GDPD5-RELATED"/>
    <property type="match status" value="1"/>
</dbReference>
<accession>A0A939QGB2</accession>
<dbReference type="InterPro" id="IPR030395">
    <property type="entry name" value="GP_PDE_dom"/>
</dbReference>
<evidence type="ECO:0000256" key="2">
    <source>
        <dbReference type="ARBA" id="ARBA00012247"/>
    </source>
</evidence>
<dbReference type="SUPFAM" id="SSF51695">
    <property type="entry name" value="PLC-like phosphodiesterases"/>
    <property type="match status" value="1"/>
</dbReference>
<reference evidence="8" key="1">
    <citation type="submission" date="2021-03" db="EMBL/GenBank/DDBJ databases">
        <title>Leucobacter chromiisoli sp. nov., isolated from chromium-containing soil of chemical plant.</title>
        <authorList>
            <person name="Xu Z."/>
        </authorList>
    </citation>
    <scope>NUCLEOTIDE SEQUENCE</scope>
    <source>
        <strain evidence="8">K 70/01</strain>
    </source>
</reference>
<name>A0A939QGB2_9MICO</name>
<dbReference type="Pfam" id="PF03009">
    <property type="entry name" value="GDPD"/>
    <property type="match status" value="1"/>
</dbReference>
<evidence type="ECO:0000256" key="3">
    <source>
        <dbReference type="ARBA" id="ARBA00022729"/>
    </source>
</evidence>
<gene>
    <name evidence="8" type="ORF">J4H85_06365</name>
</gene>
<evidence type="ECO:0000256" key="1">
    <source>
        <dbReference type="ARBA" id="ARBA00007277"/>
    </source>
</evidence>
<evidence type="ECO:0000313" key="8">
    <source>
        <dbReference type="EMBL" id="MBO2989618.1"/>
    </source>
</evidence>
<comment type="similarity">
    <text evidence="1">Belongs to the glycerophosphoryl diester phosphodiesterase family.</text>
</comment>
<protein>
    <recommendedName>
        <fullName evidence="2">glycerophosphodiester phosphodiesterase</fullName>
        <ecNumber evidence="2">3.1.4.46</ecNumber>
    </recommendedName>
</protein>
<feature type="domain" description="GP-PDE" evidence="7">
    <location>
        <begin position="3"/>
        <end position="325"/>
    </location>
</feature>
<dbReference type="GO" id="GO:0042597">
    <property type="term" value="C:periplasmic space"/>
    <property type="evidence" value="ECO:0007669"/>
    <property type="project" value="TreeGrafter"/>
</dbReference>
<evidence type="ECO:0000256" key="6">
    <source>
        <dbReference type="ARBA" id="ARBA00047512"/>
    </source>
</evidence>
<dbReference type="InterPro" id="IPR017946">
    <property type="entry name" value="PLC-like_Pdiesterase_TIM-brl"/>
</dbReference>
<keyword evidence="4" id="KW-0319">Glycerol metabolism</keyword>
<dbReference type="EMBL" id="JAGFBF010000004">
    <property type="protein sequence ID" value="MBO2989618.1"/>
    <property type="molecule type" value="Genomic_DNA"/>
</dbReference>
<comment type="caution">
    <text evidence="8">The sequence shown here is derived from an EMBL/GenBank/DDBJ whole genome shotgun (WGS) entry which is preliminary data.</text>
</comment>
<dbReference type="Gene3D" id="3.20.20.190">
    <property type="entry name" value="Phosphatidylinositol (PI) phosphodiesterase"/>
    <property type="match status" value="1"/>
</dbReference>
<evidence type="ECO:0000256" key="4">
    <source>
        <dbReference type="ARBA" id="ARBA00022798"/>
    </source>
</evidence>
<dbReference type="RefSeq" id="WP_208237975.1">
    <property type="nucleotide sequence ID" value="NZ_BAAAQU010000001.1"/>
</dbReference>
<keyword evidence="3" id="KW-0732">Signal</keyword>
<proteinExistence type="inferred from homology"/>
<keyword evidence="9" id="KW-1185">Reference proteome</keyword>
<dbReference type="GO" id="GO:0006629">
    <property type="term" value="P:lipid metabolic process"/>
    <property type="evidence" value="ECO:0007669"/>
    <property type="project" value="InterPro"/>
</dbReference>
<evidence type="ECO:0000259" key="7">
    <source>
        <dbReference type="PROSITE" id="PS51704"/>
    </source>
</evidence>
<evidence type="ECO:0000256" key="5">
    <source>
        <dbReference type="ARBA" id="ARBA00022801"/>
    </source>
</evidence>
<comment type="catalytic activity">
    <reaction evidence="6">
        <text>a sn-glycero-3-phosphodiester + H2O = an alcohol + sn-glycerol 3-phosphate + H(+)</text>
        <dbReference type="Rhea" id="RHEA:12969"/>
        <dbReference type="ChEBI" id="CHEBI:15377"/>
        <dbReference type="ChEBI" id="CHEBI:15378"/>
        <dbReference type="ChEBI" id="CHEBI:30879"/>
        <dbReference type="ChEBI" id="CHEBI:57597"/>
        <dbReference type="ChEBI" id="CHEBI:83408"/>
        <dbReference type="EC" id="3.1.4.46"/>
    </reaction>
</comment>
<dbReference type="EC" id="3.1.4.46" evidence="2"/>
<dbReference type="PANTHER" id="PTHR43620">
    <property type="entry name" value="GLYCEROPHOSPHORYL DIESTER PHOSPHODIESTERASE"/>
    <property type="match status" value="1"/>
</dbReference>